<keyword evidence="4" id="KW-1185">Reference proteome</keyword>
<evidence type="ECO:0000259" key="2">
    <source>
        <dbReference type="Pfam" id="PF07534"/>
    </source>
</evidence>
<keyword evidence="1" id="KW-0472">Membrane</keyword>
<feature type="transmembrane region" description="Helical" evidence="1">
    <location>
        <begin position="108"/>
        <end position="125"/>
    </location>
</feature>
<name>A0ABQ0DYV3_9EUKA</name>
<keyword evidence="1" id="KW-1133">Transmembrane helix</keyword>
<organism evidence="3 4">
    <name type="scientific">Entamoeba nuttalli</name>
    <dbReference type="NCBI Taxonomy" id="412467"/>
    <lineage>
        <taxon>Eukaryota</taxon>
        <taxon>Amoebozoa</taxon>
        <taxon>Evosea</taxon>
        <taxon>Archamoebae</taxon>
        <taxon>Mastigamoebida</taxon>
        <taxon>Entamoebidae</taxon>
        <taxon>Entamoeba</taxon>
    </lineage>
</organism>
<proteinExistence type="predicted"/>
<accession>A0ABQ0DYV3</accession>
<protein>
    <recommendedName>
        <fullName evidence="2">TLDc domain-containing protein</fullName>
    </recommendedName>
</protein>
<comment type="caution">
    <text evidence="3">The sequence shown here is derived from an EMBL/GenBank/DDBJ whole genome shotgun (WGS) entry which is preliminary data.</text>
</comment>
<feature type="transmembrane region" description="Helical" evidence="1">
    <location>
        <begin position="49"/>
        <end position="69"/>
    </location>
</feature>
<gene>
    <name evidence="3" type="ORF">ENUP19_0368G0010</name>
</gene>
<reference evidence="3 4" key="1">
    <citation type="journal article" date="2019" name="PLoS Negl. Trop. Dis.">
        <title>Whole genome sequencing of Entamoeba nuttalli reveals mammalian host-related molecular signatures and a novel octapeptide-repeat surface protein.</title>
        <authorList>
            <person name="Tanaka M."/>
            <person name="Makiuchi T."/>
            <person name="Komiyama T."/>
            <person name="Shiina T."/>
            <person name="Osaki K."/>
            <person name="Tachibana H."/>
        </authorList>
    </citation>
    <scope>NUCLEOTIDE SEQUENCE [LARGE SCALE GENOMIC DNA]</scope>
    <source>
        <strain evidence="3 4">P19-061405</strain>
    </source>
</reference>
<evidence type="ECO:0000313" key="4">
    <source>
        <dbReference type="Proteomes" id="UP001628156"/>
    </source>
</evidence>
<sequence>MKSKELINEYENYFKEWTQLNYFEEIYNNKKDGNSSADINRKIHGRKNILFLITTTEGWAFGAFIAGHIPVPSESMQYVKDTHKHFVFTLKNPFNIEPMILHRKKGKGMTLIVFPNSNIVYSLVIKKFCAIKKSKDENSVIHPEFNTKYEDPTQYSCCLFTGEDSINVDEIIAYQCS</sequence>
<dbReference type="Proteomes" id="UP001628156">
    <property type="component" value="Unassembled WGS sequence"/>
</dbReference>
<dbReference type="EMBL" id="BAAFRS010000368">
    <property type="protein sequence ID" value="GAB1228001.1"/>
    <property type="molecule type" value="Genomic_DNA"/>
</dbReference>
<keyword evidence="1" id="KW-0812">Transmembrane</keyword>
<evidence type="ECO:0000313" key="3">
    <source>
        <dbReference type="EMBL" id="GAB1228001.1"/>
    </source>
</evidence>
<evidence type="ECO:0000256" key="1">
    <source>
        <dbReference type="SAM" id="Phobius"/>
    </source>
</evidence>
<feature type="domain" description="TLDc" evidence="2">
    <location>
        <begin position="12"/>
        <end position="171"/>
    </location>
</feature>
<dbReference type="Pfam" id="PF07534">
    <property type="entry name" value="TLD"/>
    <property type="match status" value="1"/>
</dbReference>
<dbReference type="InterPro" id="IPR006571">
    <property type="entry name" value="TLDc_dom"/>
</dbReference>